<dbReference type="Pfam" id="PF04542">
    <property type="entry name" value="Sigma70_r2"/>
    <property type="match status" value="1"/>
</dbReference>
<dbReference type="InterPro" id="IPR013324">
    <property type="entry name" value="RNA_pol_sigma_r3/r4-like"/>
</dbReference>
<evidence type="ECO:0000259" key="7">
    <source>
        <dbReference type="Pfam" id="PF04542"/>
    </source>
</evidence>
<dbReference type="NCBIfam" id="NF004113">
    <property type="entry name" value="PRK05602.1"/>
    <property type="match status" value="1"/>
</dbReference>
<evidence type="ECO:0000256" key="2">
    <source>
        <dbReference type="ARBA" id="ARBA00023015"/>
    </source>
</evidence>
<dbReference type="RefSeq" id="WP_343164023.1">
    <property type="nucleotide sequence ID" value="NZ_JBHRSV010000001.1"/>
</dbReference>
<gene>
    <name evidence="9" type="ORF">ACFOOR_03400</name>
</gene>
<comment type="similarity">
    <text evidence="1">Belongs to the sigma-70 factor family. ECF subfamily.</text>
</comment>
<dbReference type="InterPro" id="IPR014284">
    <property type="entry name" value="RNA_pol_sigma-70_dom"/>
</dbReference>
<evidence type="ECO:0000256" key="5">
    <source>
        <dbReference type="ARBA" id="ARBA00023163"/>
    </source>
</evidence>
<evidence type="ECO:0000256" key="6">
    <source>
        <dbReference type="SAM" id="MobiDB-lite"/>
    </source>
</evidence>
<keyword evidence="10" id="KW-1185">Reference proteome</keyword>
<feature type="domain" description="RNA polymerase sigma-70 region 2" evidence="7">
    <location>
        <begin position="38"/>
        <end position="104"/>
    </location>
</feature>
<dbReference type="PANTHER" id="PTHR43133">
    <property type="entry name" value="RNA POLYMERASE ECF-TYPE SIGMA FACTO"/>
    <property type="match status" value="1"/>
</dbReference>
<dbReference type="Gene3D" id="1.10.10.10">
    <property type="entry name" value="Winged helix-like DNA-binding domain superfamily/Winged helix DNA-binding domain"/>
    <property type="match status" value="1"/>
</dbReference>
<dbReference type="NCBIfam" id="TIGR02937">
    <property type="entry name" value="sigma70-ECF"/>
    <property type="match status" value="1"/>
</dbReference>
<dbReference type="SUPFAM" id="SSF88946">
    <property type="entry name" value="Sigma2 domain of RNA polymerase sigma factors"/>
    <property type="match status" value="1"/>
</dbReference>
<keyword evidence="3" id="KW-0731">Sigma factor</keyword>
<dbReference type="InterPro" id="IPR036388">
    <property type="entry name" value="WH-like_DNA-bd_sf"/>
</dbReference>
<keyword evidence="5" id="KW-0804">Transcription</keyword>
<dbReference type="SUPFAM" id="SSF88659">
    <property type="entry name" value="Sigma3 and sigma4 domains of RNA polymerase sigma factors"/>
    <property type="match status" value="1"/>
</dbReference>
<dbReference type="EMBL" id="JBHRSV010000001">
    <property type="protein sequence ID" value="MFC2925144.1"/>
    <property type="molecule type" value="Genomic_DNA"/>
</dbReference>
<evidence type="ECO:0000259" key="8">
    <source>
        <dbReference type="Pfam" id="PF08281"/>
    </source>
</evidence>
<evidence type="ECO:0000313" key="10">
    <source>
        <dbReference type="Proteomes" id="UP001595379"/>
    </source>
</evidence>
<dbReference type="InterPro" id="IPR039425">
    <property type="entry name" value="RNA_pol_sigma-70-like"/>
</dbReference>
<sequence>MSKPAGTLPDPSAAFSDPDAPLLEAVGRGDRDAARQLMARRLPRLLAIAQRLLSDPVEAEDIAQETFIRVWKAAARWRSGEAKVETWMSRIAINLCYDRLRRRREILTDALPERVDGAPGPETALSLGQAARQVHSAVASLPDRQRLALELCHFQEMTNIDAAEAMDISVEALESLLARGRRRLRAVLTGQEDALLAGFGGDLPVHEGTRG</sequence>
<reference evidence="10" key="1">
    <citation type="journal article" date="2019" name="Int. J. Syst. Evol. Microbiol.">
        <title>The Global Catalogue of Microorganisms (GCM) 10K type strain sequencing project: providing services to taxonomists for standard genome sequencing and annotation.</title>
        <authorList>
            <consortium name="The Broad Institute Genomics Platform"/>
            <consortium name="The Broad Institute Genome Sequencing Center for Infectious Disease"/>
            <person name="Wu L."/>
            <person name="Ma J."/>
        </authorList>
    </citation>
    <scope>NUCLEOTIDE SEQUENCE [LARGE SCALE GENOMIC DNA]</scope>
    <source>
        <strain evidence="10">KCTC 52487</strain>
    </source>
</reference>
<feature type="domain" description="RNA polymerase sigma factor 70 region 4 type 2" evidence="8">
    <location>
        <begin position="132"/>
        <end position="184"/>
    </location>
</feature>
<accession>A0ABV6ZUR8</accession>
<proteinExistence type="inferred from homology"/>
<dbReference type="PANTHER" id="PTHR43133:SF8">
    <property type="entry name" value="RNA POLYMERASE SIGMA FACTOR HI_1459-RELATED"/>
    <property type="match status" value="1"/>
</dbReference>
<dbReference type="InterPro" id="IPR013325">
    <property type="entry name" value="RNA_pol_sigma_r2"/>
</dbReference>
<evidence type="ECO:0000256" key="3">
    <source>
        <dbReference type="ARBA" id="ARBA00023082"/>
    </source>
</evidence>
<dbReference type="Pfam" id="PF08281">
    <property type="entry name" value="Sigma70_r4_2"/>
    <property type="match status" value="1"/>
</dbReference>
<dbReference type="InterPro" id="IPR007627">
    <property type="entry name" value="RNA_pol_sigma70_r2"/>
</dbReference>
<feature type="region of interest" description="Disordered" evidence="6">
    <location>
        <begin position="1"/>
        <end position="20"/>
    </location>
</feature>
<evidence type="ECO:0000256" key="1">
    <source>
        <dbReference type="ARBA" id="ARBA00010641"/>
    </source>
</evidence>
<keyword evidence="4" id="KW-0238">DNA-binding</keyword>
<keyword evidence="2" id="KW-0805">Transcription regulation</keyword>
<comment type="caution">
    <text evidence="9">The sequence shown here is derived from an EMBL/GenBank/DDBJ whole genome shotgun (WGS) entry which is preliminary data.</text>
</comment>
<protein>
    <submittedName>
        <fullName evidence="9">RNA polymerase sigma factor</fullName>
    </submittedName>
</protein>
<dbReference type="InterPro" id="IPR013249">
    <property type="entry name" value="RNA_pol_sigma70_r4_t2"/>
</dbReference>
<evidence type="ECO:0000256" key="4">
    <source>
        <dbReference type="ARBA" id="ARBA00023125"/>
    </source>
</evidence>
<organism evidence="9 10">
    <name type="scientific">Hyphobacterium vulgare</name>
    <dbReference type="NCBI Taxonomy" id="1736751"/>
    <lineage>
        <taxon>Bacteria</taxon>
        <taxon>Pseudomonadati</taxon>
        <taxon>Pseudomonadota</taxon>
        <taxon>Alphaproteobacteria</taxon>
        <taxon>Maricaulales</taxon>
        <taxon>Maricaulaceae</taxon>
        <taxon>Hyphobacterium</taxon>
    </lineage>
</organism>
<name>A0ABV6ZUR8_9PROT</name>
<dbReference type="Proteomes" id="UP001595379">
    <property type="component" value="Unassembled WGS sequence"/>
</dbReference>
<evidence type="ECO:0000313" key="9">
    <source>
        <dbReference type="EMBL" id="MFC2925144.1"/>
    </source>
</evidence>
<dbReference type="Gene3D" id="1.10.1740.10">
    <property type="match status" value="1"/>
</dbReference>